<dbReference type="SUPFAM" id="SSF55729">
    <property type="entry name" value="Acyl-CoA N-acyltransferases (Nat)"/>
    <property type="match status" value="1"/>
</dbReference>
<proteinExistence type="predicted"/>
<dbReference type="PROSITE" id="PS51186">
    <property type="entry name" value="GNAT"/>
    <property type="match status" value="1"/>
</dbReference>
<dbReference type="Gene3D" id="3.40.630.30">
    <property type="match status" value="1"/>
</dbReference>
<gene>
    <name evidence="2" type="ORF">SE19_02220</name>
</gene>
<sequence>MMMLWKKSQKNDLEIRRATPADARGIINCMQSVMDEKVYLVSEYYLLTERGEQERLKNPDELTLICLNGSMVIGVLTLQRGLYKKNRHTANLGIAIRSGYRHMKIGTRLILEALKWAKKEGIKKVNLEVFSTNVNAIKAYRKIGFEYEGVRKNQFIIDNKYVDDVLMTFFTDTLNEN</sequence>
<name>A0A0N8PQH9_9ARCH</name>
<protein>
    <submittedName>
        <fullName evidence="2">Acetyltransferase</fullName>
    </submittedName>
</protein>
<organism evidence="2 3">
    <name type="scientific">Acidiplasma aeolicum</name>
    <dbReference type="NCBI Taxonomy" id="507754"/>
    <lineage>
        <taxon>Archaea</taxon>
        <taxon>Methanobacteriati</taxon>
        <taxon>Thermoplasmatota</taxon>
        <taxon>Thermoplasmata</taxon>
        <taxon>Thermoplasmatales</taxon>
        <taxon>Ferroplasmaceae</taxon>
        <taxon>Acidiplasma</taxon>
    </lineage>
</organism>
<keyword evidence="2" id="KW-0808">Transferase</keyword>
<dbReference type="InterPro" id="IPR000182">
    <property type="entry name" value="GNAT_dom"/>
</dbReference>
<dbReference type="PATRIC" id="fig|507754.4.peg.1810"/>
<feature type="domain" description="N-acetyltransferase" evidence="1">
    <location>
        <begin position="13"/>
        <end position="172"/>
    </location>
</feature>
<dbReference type="InterPro" id="IPR016181">
    <property type="entry name" value="Acyl_CoA_acyltransferase"/>
</dbReference>
<dbReference type="Pfam" id="PF00583">
    <property type="entry name" value="Acetyltransf_1"/>
    <property type="match status" value="1"/>
</dbReference>
<dbReference type="PANTHER" id="PTHR43415">
    <property type="entry name" value="SPERMIDINE N(1)-ACETYLTRANSFERASE"/>
    <property type="match status" value="1"/>
</dbReference>
<dbReference type="EMBL" id="LJCQ01000121">
    <property type="protein sequence ID" value="KPV47173.1"/>
    <property type="molecule type" value="Genomic_DNA"/>
</dbReference>
<accession>A0A0N8PQH9</accession>
<dbReference type="CDD" id="cd04301">
    <property type="entry name" value="NAT_SF"/>
    <property type="match status" value="1"/>
</dbReference>
<dbReference type="PANTHER" id="PTHR43415:SF3">
    <property type="entry name" value="GNAT-FAMILY ACETYLTRANSFERASE"/>
    <property type="match status" value="1"/>
</dbReference>
<dbReference type="Proteomes" id="UP000050515">
    <property type="component" value="Unassembled WGS sequence"/>
</dbReference>
<evidence type="ECO:0000259" key="1">
    <source>
        <dbReference type="PROSITE" id="PS51186"/>
    </source>
</evidence>
<dbReference type="AlphaFoldDB" id="A0A0N8PQH9"/>
<evidence type="ECO:0000313" key="3">
    <source>
        <dbReference type="Proteomes" id="UP000050515"/>
    </source>
</evidence>
<comment type="caution">
    <text evidence="2">The sequence shown here is derived from an EMBL/GenBank/DDBJ whole genome shotgun (WGS) entry which is preliminary data.</text>
</comment>
<evidence type="ECO:0000313" key="2">
    <source>
        <dbReference type="EMBL" id="KPV47173.1"/>
    </source>
</evidence>
<dbReference type="GO" id="GO:0016747">
    <property type="term" value="F:acyltransferase activity, transferring groups other than amino-acyl groups"/>
    <property type="evidence" value="ECO:0007669"/>
    <property type="project" value="InterPro"/>
</dbReference>
<reference evidence="2 3" key="1">
    <citation type="submission" date="2015-09" db="EMBL/GenBank/DDBJ databases">
        <title>Draft genome sequence of Acidiplasma aeolicum DSM 18409.</title>
        <authorList>
            <person name="Hemp J."/>
        </authorList>
    </citation>
    <scope>NUCLEOTIDE SEQUENCE [LARGE SCALE GENOMIC DNA]</scope>
    <source>
        <strain evidence="2 3">V</strain>
    </source>
</reference>